<organism evidence="2 3">
    <name type="scientific">Filimonas zeae</name>
    <dbReference type="NCBI Taxonomy" id="1737353"/>
    <lineage>
        <taxon>Bacteria</taxon>
        <taxon>Pseudomonadati</taxon>
        <taxon>Bacteroidota</taxon>
        <taxon>Chitinophagia</taxon>
        <taxon>Chitinophagales</taxon>
        <taxon>Chitinophagaceae</taxon>
        <taxon>Filimonas</taxon>
    </lineage>
</organism>
<gene>
    <name evidence="2" type="ORF">GCM10011379_21400</name>
</gene>
<keyword evidence="3" id="KW-1185">Reference proteome</keyword>
<dbReference type="RefSeq" id="WP_188952019.1">
    <property type="nucleotide sequence ID" value="NZ_BMIB01000002.1"/>
</dbReference>
<name>A0A917MVW4_9BACT</name>
<dbReference type="AlphaFoldDB" id="A0A917MVW4"/>
<feature type="chain" id="PRO_5036995864" evidence="1">
    <location>
        <begin position="22"/>
        <end position="489"/>
    </location>
</feature>
<evidence type="ECO:0000313" key="2">
    <source>
        <dbReference type="EMBL" id="GGH66819.1"/>
    </source>
</evidence>
<comment type="caution">
    <text evidence="2">The sequence shown here is derived from an EMBL/GenBank/DDBJ whole genome shotgun (WGS) entry which is preliminary data.</text>
</comment>
<keyword evidence="1" id="KW-0732">Signal</keyword>
<evidence type="ECO:0000313" key="3">
    <source>
        <dbReference type="Proteomes" id="UP000627292"/>
    </source>
</evidence>
<dbReference type="EMBL" id="BMIB01000002">
    <property type="protein sequence ID" value="GGH66819.1"/>
    <property type="molecule type" value="Genomic_DNA"/>
</dbReference>
<reference evidence="2" key="1">
    <citation type="journal article" date="2014" name="Int. J. Syst. Evol. Microbiol.">
        <title>Complete genome sequence of Corynebacterium casei LMG S-19264T (=DSM 44701T), isolated from a smear-ripened cheese.</title>
        <authorList>
            <consortium name="US DOE Joint Genome Institute (JGI-PGF)"/>
            <person name="Walter F."/>
            <person name="Albersmeier A."/>
            <person name="Kalinowski J."/>
            <person name="Ruckert C."/>
        </authorList>
    </citation>
    <scope>NUCLEOTIDE SEQUENCE</scope>
    <source>
        <strain evidence="2">CGMCC 1.15290</strain>
    </source>
</reference>
<dbReference type="Proteomes" id="UP000627292">
    <property type="component" value="Unassembled WGS sequence"/>
</dbReference>
<proteinExistence type="predicted"/>
<feature type="signal peptide" evidence="1">
    <location>
        <begin position="1"/>
        <end position="21"/>
    </location>
</feature>
<protein>
    <submittedName>
        <fullName evidence="2">Uncharacterized protein</fullName>
    </submittedName>
</protein>
<evidence type="ECO:0000256" key="1">
    <source>
        <dbReference type="SAM" id="SignalP"/>
    </source>
</evidence>
<sequence length="489" mass="56534">MVKQTLTIILLLTTVAGFSQANEFGNSDSSLIYSDSAIQKLKHITDSLNLRFRVCDLNKTYQSAPQAKANYISFEDSTAENAYNDILNNISFSDFLIKYKTAKVENELLVVKSSYRKSNNQEQVAFYSMDLSDRYPRHSLYFTKQLSQYNLPLKGKWVVEYSPKNKYSSASLQAFYFTDNLNRQTLPPVYGRMIQYSECLIDTSAQMVYPSAQTSQRWQPLKKTSTSAFLSYVTPPVKYPPQLDTMSNREDFLQQWESAKIRRQQYADSMFAHDPRCMKLLKQALKKVQKHNDSDDEFEDYLVRYYNAKTALNLKRSRIVRGFCSMDESPRLHALNIAQLAAETTSWEIFLKAHLDIMNDRFIRNSDGSYAWGARQTYIRELEVLNINVLDLLLGISLRIDDKTPNHYYGNVSRLGRALSETGSTEAFETQVQQMMADSTLDDYNRIIAFFLFHDYVYHLNKEKKEKATQKLKAAINTLPTYLVTKING</sequence>
<accession>A0A917MVW4</accession>
<reference evidence="2" key="2">
    <citation type="submission" date="2020-09" db="EMBL/GenBank/DDBJ databases">
        <authorList>
            <person name="Sun Q."/>
            <person name="Zhou Y."/>
        </authorList>
    </citation>
    <scope>NUCLEOTIDE SEQUENCE</scope>
    <source>
        <strain evidence="2">CGMCC 1.15290</strain>
    </source>
</reference>